<dbReference type="CDD" id="cd06223">
    <property type="entry name" value="PRTases_typeI"/>
    <property type="match status" value="1"/>
</dbReference>
<dbReference type="InterPro" id="IPR000836">
    <property type="entry name" value="PRTase_dom"/>
</dbReference>
<dbReference type="GO" id="GO:0006015">
    <property type="term" value="P:5-phosphoribose 1-diphosphate biosynthetic process"/>
    <property type="evidence" value="ECO:0007669"/>
    <property type="project" value="TreeGrafter"/>
</dbReference>
<evidence type="ECO:0000256" key="2">
    <source>
        <dbReference type="SAM" id="MobiDB-lite"/>
    </source>
</evidence>
<dbReference type="Gene3D" id="3.40.50.2020">
    <property type="match status" value="1"/>
</dbReference>
<dbReference type="AlphaFoldDB" id="A0AAW0FJA5"/>
<feature type="region of interest" description="Disordered" evidence="2">
    <location>
        <begin position="38"/>
        <end position="60"/>
    </location>
</feature>
<gene>
    <name evidence="3" type="ORF">QCA50_018720</name>
</gene>
<dbReference type="SUPFAM" id="SSF53271">
    <property type="entry name" value="PRTase-like"/>
    <property type="match status" value="1"/>
</dbReference>
<organism evidence="3 4">
    <name type="scientific">Cerrena zonata</name>
    <dbReference type="NCBI Taxonomy" id="2478898"/>
    <lineage>
        <taxon>Eukaryota</taxon>
        <taxon>Fungi</taxon>
        <taxon>Dikarya</taxon>
        <taxon>Basidiomycota</taxon>
        <taxon>Agaricomycotina</taxon>
        <taxon>Agaricomycetes</taxon>
        <taxon>Polyporales</taxon>
        <taxon>Cerrenaceae</taxon>
        <taxon>Cerrena</taxon>
    </lineage>
</organism>
<protein>
    <submittedName>
        <fullName evidence="3">Uncharacterized protein</fullName>
    </submittedName>
</protein>
<proteinExistence type="inferred from homology"/>
<comment type="similarity">
    <text evidence="1">Belongs to the ribose-phosphate pyrophosphokinase family.</text>
</comment>
<evidence type="ECO:0000313" key="3">
    <source>
        <dbReference type="EMBL" id="KAK7678249.1"/>
    </source>
</evidence>
<evidence type="ECO:0000256" key="1">
    <source>
        <dbReference type="ARBA" id="ARBA00006478"/>
    </source>
</evidence>
<dbReference type="GO" id="GO:0006164">
    <property type="term" value="P:purine nucleotide biosynthetic process"/>
    <property type="evidence" value="ECO:0007669"/>
    <property type="project" value="TreeGrafter"/>
</dbReference>
<dbReference type="InterPro" id="IPR029057">
    <property type="entry name" value="PRTase-like"/>
</dbReference>
<dbReference type="GO" id="GO:0005524">
    <property type="term" value="F:ATP binding"/>
    <property type="evidence" value="ECO:0007669"/>
    <property type="project" value="TreeGrafter"/>
</dbReference>
<reference evidence="3 4" key="1">
    <citation type="submission" date="2022-09" db="EMBL/GenBank/DDBJ databases">
        <authorList>
            <person name="Palmer J.M."/>
        </authorList>
    </citation>
    <scope>NUCLEOTIDE SEQUENCE [LARGE SCALE GENOMIC DNA]</scope>
    <source>
        <strain evidence="3 4">DSM 7382</strain>
    </source>
</reference>
<dbReference type="PANTHER" id="PTHR10210">
    <property type="entry name" value="RIBOSE-PHOSPHATE DIPHOSPHOKINASE FAMILY MEMBER"/>
    <property type="match status" value="1"/>
</dbReference>
<dbReference type="GO" id="GO:0000287">
    <property type="term" value="F:magnesium ion binding"/>
    <property type="evidence" value="ECO:0007669"/>
    <property type="project" value="InterPro"/>
</dbReference>
<sequence>MLNSKVSPDSGGAKRATSLADALGCSFALIHKERRAKLAKNPPSTAASASSNKGPLTVISGGSIGMSSSTSVNTTANATTTMVATTMLVGDVKDKSC</sequence>
<evidence type="ECO:0000313" key="4">
    <source>
        <dbReference type="Proteomes" id="UP001385951"/>
    </source>
</evidence>
<dbReference type="GO" id="GO:0004749">
    <property type="term" value="F:ribose phosphate diphosphokinase activity"/>
    <property type="evidence" value="ECO:0007669"/>
    <property type="project" value="TreeGrafter"/>
</dbReference>
<dbReference type="GO" id="GO:0005737">
    <property type="term" value="C:cytoplasm"/>
    <property type="evidence" value="ECO:0007669"/>
    <property type="project" value="TreeGrafter"/>
</dbReference>
<comment type="caution">
    <text evidence="3">The sequence shown here is derived from an EMBL/GenBank/DDBJ whole genome shotgun (WGS) entry which is preliminary data.</text>
</comment>
<keyword evidence="4" id="KW-1185">Reference proteome</keyword>
<feature type="compositionally biased region" description="Low complexity" evidence="2">
    <location>
        <begin position="39"/>
        <end position="60"/>
    </location>
</feature>
<dbReference type="PANTHER" id="PTHR10210:SF36">
    <property type="entry name" value="RIBOSE-PHOSPHATE PYROPHOSPHOKINASE 5"/>
    <property type="match status" value="1"/>
</dbReference>
<name>A0AAW0FJA5_9APHY</name>
<dbReference type="InterPro" id="IPR005946">
    <property type="entry name" value="Rib-P_diPkinase"/>
</dbReference>
<dbReference type="EMBL" id="JASBNA010000074">
    <property type="protein sequence ID" value="KAK7678249.1"/>
    <property type="molecule type" value="Genomic_DNA"/>
</dbReference>
<accession>A0AAW0FJA5</accession>
<dbReference type="Proteomes" id="UP001385951">
    <property type="component" value="Unassembled WGS sequence"/>
</dbReference>
<dbReference type="GO" id="GO:0002189">
    <property type="term" value="C:ribose phosphate diphosphokinase complex"/>
    <property type="evidence" value="ECO:0007669"/>
    <property type="project" value="TreeGrafter"/>
</dbReference>